<dbReference type="InterPro" id="IPR001647">
    <property type="entry name" value="HTH_TetR"/>
</dbReference>
<dbReference type="GO" id="GO:0003677">
    <property type="term" value="F:DNA binding"/>
    <property type="evidence" value="ECO:0007669"/>
    <property type="project" value="UniProtKB-UniRule"/>
</dbReference>
<organism evidence="4 5">
    <name type="scientific">Saccharomonospora viridis (strain ATCC 15386 / DSM 43017 / JCM 3036 / CCUG 5913 / NBRC 12207 / NCIMB 9602 / P101)</name>
    <name type="common">Thermoactinomyces viridis</name>
    <dbReference type="NCBI Taxonomy" id="471857"/>
    <lineage>
        <taxon>Bacteria</taxon>
        <taxon>Bacillati</taxon>
        <taxon>Actinomycetota</taxon>
        <taxon>Actinomycetes</taxon>
        <taxon>Pseudonocardiales</taxon>
        <taxon>Pseudonocardiaceae</taxon>
        <taxon>Saccharomonospora</taxon>
    </lineage>
</organism>
<name>C7MUY3_SACVD</name>
<feature type="DNA-binding region" description="H-T-H motif" evidence="2">
    <location>
        <begin position="25"/>
        <end position="44"/>
    </location>
</feature>
<evidence type="ECO:0000313" key="5">
    <source>
        <dbReference type="Proteomes" id="UP000000841"/>
    </source>
</evidence>
<dbReference type="STRING" id="471857.Svir_19140"/>
<dbReference type="HOGENOM" id="CLU_069356_21_0_11"/>
<evidence type="ECO:0000256" key="1">
    <source>
        <dbReference type="ARBA" id="ARBA00023125"/>
    </source>
</evidence>
<feature type="domain" description="HTH tetR-type" evidence="3">
    <location>
        <begin position="2"/>
        <end position="62"/>
    </location>
</feature>
<dbReference type="SUPFAM" id="SSF46689">
    <property type="entry name" value="Homeodomain-like"/>
    <property type="match status" value="1"/>
</dbReference>
<dbReference type="Pfam" id="PF17940">
    <property type="entry name" value="TetR_C_31"/>
    <property type="match status" value="1"/>
</dbReference>
<dbReference type="eggNOG" id="COG3226">
    <property type="taxonomic scope" value="Bacteria"/>
</dbReference>
<keyword evidence="5" id="KW-1185">Reference proteome</keyword>
<keyword evidence="1 2" id="KW-0238">DNA-binding</keyword>
<dbReference type="Proteomes" id="UP000000841">
    <property type="component" value="Chromosome"/>
</dbReference>
<evidence type="ECO:0000313" key="4">
    <source>
        <dbReference type="EMBL" id="ACU96935.1"/>
    </source>
</evidence>
<dbReference type="Gene3D" id="1.10.357.10">
    <property type="entry name" value="Tetracycline Repressor, domain 2"/>
    <property type="match status" value="1"/>
</dbReference>
<dbReference type="KEGG" id="svi:Svir_19140"/>
<dbReference type="AlphaFoldDB" id="C7MUY3"/>
<accession>C7MUY3</accession>
<gene>
    <name evidence="4" type="ordered locus">Svir_19140</name>
</gene>
<proteinExistence type="predicted"/>
<dbReference type="RefSeq" id="WP_015786248.1">
    <property type="nucleotide sequence ID" value="NC_013159.1"/>
</dbReference>
<dbReference type="InterPro" id="IPR009057">
    <property type="entry name" value="Homeodomain-like_sf"/>
</dbReference>
<protein>
    <submittedName>
        <fullName evidence="4">Uncharacterized conserved protein</fullName>
    </submittedName>
</protein>
<evidence type="ECO:0000256" key="2">
    <source>
        <dbReference type="PROSITE-ProRule" id="PRU00335"/>
    </source>
</evidence>
<reference evidence="4 5" key="1">
    <citation type="journal article" date="2009" name="Stand. Genomic Sci.">
        <title>Complete genome sequence of Saccharomonospora viridis type strain (P101).</title>
        <authorList>
            <person name="Pati A."/>
            <person name="Sikorski J."/>
            <person name="Nolan M."/>
            <person name="Lapidus A."/>
            <person name="Copeland A."/>
            <person name="Glavina Del Rio T."/>
            <person name="Lucas S."/>
            <person name="Chen F."/>
            <person name="Tice H."/>
            <person name="Pitluck S."/>
            <person name="Cheng J.F."/>
            <person name="Chertkov O."/>
            <person name="Brettin T."/>
            <person name="Han C."/>
            <person name="Detter J.C."/>
            <person name="Kuske C."/>
            <person name="Bruce D."/>
            <person name="Goodwin L."/>
            <person name="Chain P."/>
            <person name="D'haeseleer P."/>
            <person name="Chen A."/>
            <person name="Palaniappan K."/>
            <person name="Ivanova N."/>
            <person name="Mavromatis K."/>
            <person name="Mikhailova N."/>
            <person name="Rohde M."/>
            <person name="Tindall B.J."/>
            <person name="Goker M."/>
            <person name="Bristow J."/>
            <person name="Eisen J.A."/>
            <person name="Markowitz V."/>
            <person name="Hugenholtz P."/>
            <person name="Kyrpides N.C."/>
            <person name="Klenk H.P."/>
        </authorList>
    </citation>
    <scope>NUCLEOTIDE SEQUENCE [LARGE SCALE GENOMIC DNA]</scope>
    <source>
        <strain evidence="5">ATCC 15386 / DSM 43017 / JCM 3036 / NBRC 12207 / P101</strain>
    </source>
</reference>
<dbReference type="EMBL" id="CP001683">
    <property type="protein sequence ID" value="ACU96935.1"/>
    <property type="molecule type" value="Genomic_DNA"/>
</dbReference>
<evidence type="ECO:0000259" key="3">
    <source>
        <dbReference type="PROSITE" id="PS50977"/>
    </source>
</evidence>
<dbReference type="InterPro" id="IPR041583">
    <property type="entry name" value="TetR_C_31"/>
</dbReference>
<sequence>MTTRRDQVLDAAIRVLGTRGMRQLTHRAVDAEARLPEGSTSNYFRNREALVAGVLDRLVAQDEQAWGLFSADLSNITLTPDAFIDAVTQFVVELAAAARISTLARHSIFLEAAHHEHLRRQVESRRDTLLTWGASWLEQLGSPHPERDFATLRALLDGLLFYQCTLPDPEFDPTLAIRALFDGLRKHW</sequence>
<dbReference type="Pfam" id="PF00440">
    <property type="entry name" value="TetR_N"/>
    <property type="match status" value="1"/>
</dbReference>
<dbReference type="PROSITE" id="PS50977">
    <property type="entry name" value="HTH_TETR_2"/>
    <property type="match status" value="1"/>
</dbReference>